<dbReference type="EMBL" id="JBDFQZ010000011">
    <property type="protein sequence ID" value="KAK9678882.1"/>
    <property type="molecule type" value="Genomic_DNA"/>
</dbReference>
<accession>A0AAW1HR20</accession>
<evidence type="ECO:0000313" key="14">
    <source>
        <dbReference type="EMBL" id="KAK9678882.1"/>
    </source>
</evidence>
<name>A0AAW1HR20_SAPOF</name>
<evidence type="ECO:0000256" key="8">
    <source>
        <dbReference type="ARBA" id="ARBA00023136"/>
    </source>
</evidence>
<keyword evidence="15" id="KW-1185">Reference proteome</keyword>
<evidence type="ECO:0000313" key="15">
    <source>
        <dbReference type="Proteomes" id="UP001443914"/>
    </source>
</evidence>
<gene>
    <name evidence="14" type="ORF">RND81_11G238700</name>
</gene>
<comment type="similarity">
    <text evidence="9">Belongs to the monovalent cation:proton antiporter 2 (CPA2) transporter (TC 2.A.37) family. CHX (TC 2.A.37.4) subfamily.</text>
</comment>
<evidence type="ECO:0000256" key="1">
    <source>
        <dbReference type="ARBA" id="ARBA00004141"/>
    </source>
</evidence>
<dbReference type="GO" id="GO:0012505">
    <property type="term" value="C:endomembrane system"/>
    <property type="evidence" value="ECO:0007669"/>
    <property type="project" value="TreeGrafter"/>
</dbReference>
<dbReference type="InterPro" id="IPR006153">
    <property type="entry name" value="Cation/H_exchanger_TM"/>
</dbReference>
<evidence type="ECO:0000259" key="11">
    <source>
        <dbReference type="Pfam" id="PF00999"/>
    </source>
</evidence>
<evidence type="ECO:0000259" key="12">
    <source>
        <dbReference type="Pfam" id="PF23256"/>
    </source>
</evidence>
<comment type="subcellular location">
    <subcellularLocation>
        <location evidence="1">Membrane</location>
        <topology evidence="1">Multi-pass membrane protein</topology>
    </subcellularLocation>
</comment>
<dbReference type="GO" id="GO:0015297">
    <property type="term" value="F:antiporter activity"/>
    <property type="evidence" value="ECO:0007669"/>
    <property type="project" value="InterPro"/>
</dbReference>
<feature type="transmembrane region" description="Helical" evidence="10">
    <location>
        <begin position="180"/>
        <end position="200"/>
    </location>
</feature>
<feature type="transmembrane region" description="Helical" evidence="10">
    <location>
        <begin position="243"/>
        <end position="262"/>
    </location>
</feature>
<dbReference type="InterPro" id="IPR050794">
    <property type="entry name" value="CPA2_transporter"/>
</dbReference>
<feature type="transmembrane region" description="Helical" evidence="10">
    <location>
        <begin position="360"/>
        <end position="383"/>
    </location>
</feature>
<keyword evidence="7" id="KW-0406">Ion transport</keyword>
<feature type="transmembrane region" description="Helical" evidence="10">
    <location>
        <begin position="20"/>
        <end position="38"/>
    </location>
</feature>
<feature type="transmembrane region" description="Helical" evidence="10">
    <location>
        <begin position="212"/>
        <end position="231"/>
    </location>
</feature>
<dbReference type="GO" id="GO:0006813">
    <property type="term" value="P:potassium ion transport"/>
    <property type="evidence" value="ECO:0007669"/>
    <property type="project" value="UniProtKB-KW"/>
</dbReference>
<feature type="transmembrane region" description="Helical" evidence="10">
    <location>
        <begin position="146"/>
        <end position="168"/>
    </location>
</feature>
<keyword evidence="4 10" id="KW-0812">Transmembrane</keyword>
<dbReference type="PANTHER" id="PTHR32468">
    <property type="entry name" value="CATION/H + ANTIPORTER"/>
    <property type="match status" value="1"/>
</dbReference>
<keyword evidence="3" id="KW-0633">Potassium transport</keyword>
<sequence length="777" mass="86072">MDATTRLLCGDDLFNPVMSMGLQASMILSLSHLLQIAVKSVGIPTPIPQITAGLLIGHSLLSKLTFFDNYFYQASSADYYNVLAFFGRTCVVFLIGLELDISYMRRHLHAASIVASAAALPCILLTGAVSYTVFLYYTKPGTSYCTFLFIFLLSVVNTASPIVIRFVAELRLGTSDFGRLAVCSSLINDITSILCGGLVMKIVHGEGFKWGSWLWSLLFTAIICYVVRRIALLLNRLNPDHQYLKNAQIVPLFLLVLLSASFVDKWGAANSMLTALILGVTFPREGKTARTMMHKLSYTVYTFVLPIYFGYIGFQANFSKVYKLINFLGIVVVLLLGMGGKVLGTLAACHHLNIPMKEGVVLGLLLNFKGHFDVLILGSYRAILGWESSFLDVMFVSVVLNTLLSGIPVAFIVMKDNLTFGYRPVPLEQQSPETELRVLACVHGPRHVPTMVKVIGWLSWSKDLPICAYLMHLVELLPKKRTSKMYHQLEDDELSDDDAYGENDAVEINNGLDSFISETGIYIRQMKIVSSITTMFEDVCDVAEDLRASVVILPFHKHQRIDGKMESGKEGIRATNQRVLRHAPCSVAILIDRGLVGYSHAPGFNSTQHVAALFFGGPDDREALSLSTYMAMHLGTNLTVIRFLQASSRETQERINISSQGNEQVLMAMPSRGTEDEADNSYLEEFYNRYVTSGQVGYIEKQVKDGAQTAGALRDLVDMYQLFIVGNGGRRNTSITTGMSDWEECPELGNVGDLLASSEFDPNLSVLVIQQYRPPLD</sequence>
<evidence type="ECO:0000256" key="7">
    <source>
        <dbReference type="ARBA" id="ARBA00023065"/>
    </source>
</evidence>
<evidence type="ECO:0000259" key="13">
    <source>
        <dbReference type="Pfam" id="PF23259"/>
    </source>
</evidence>
<keyword evidence="2" id="KW-0813">Transport</keyword>
<feature type="transmembrane region" description="Helical" evidence="10">
    <location>
        <begin position="389"/>
        <end position="413"/>
    </location>
</feature>
<dbReference type="GO" id="GO:0016020">
    <property type="term" value="C:membrane"/>
    <property type="evidence" value="ECO:0007669"/>
    <property type="project" value="UniProtKB-SubCell"/>
</dbReference>
<evidence type="ECO:0008006" key="16">
    <source>
        <dbReference type="Google" id="ProtNLM"/>
    </source>
</evidence>
<dbReference type="Pfam" id="PF23256">
    <property type="entry name" value="CHX17_2nd"/>
    <property type="match status" value="1"/>
</dbReference>
<dbReference type="GO" id="GO:0006885">
    <property type="term" value="P:regulation of pH"/>
    <property type="evidence" value="ECO:0007669"/>
    <property type="project" value="TreeGrafter"/>
</dbReference>
<dbReference type="InterPro" id="IPR038770">
    <property type="entry name" value="Na+/solute_symporter_sf"/>
</dbReference>
<feature type="transmembrane region" description="Helical" evidence="10">
    <location>
        <begin position="50"/>
        <end position="67"/>
    </location>
</feature>
<proteinExistence type="inferred from homology"/>
<dbReference type="AlphaFoldDB" id="A0AAW1HR20"/>
<evidence type="ECO:0000256" key="9">
    <source>
        <dbReference type="ARBA" id="ARBA00038341"/>
    </source>
</evidence>
<feature type="domain" description="Cation/H(+) antiporter C-terminal" evidence="13">
    <location>
        <begin position="610"/>
        <end position="772"/>
    </location>
</feature>
<keyword evidence="5" id="KW-0630">Potassium</keyword>
<dbReference type="InterPro" id="IPR057291">
    <property type="entry name" value="CHX17_2nd"/>
</dbReference>
<dbReference type="InterPro" id="IPR057290">
    <property type="entry name" value="CHX17_C"/>
</dbReference>
<reference evidence="14" key="1">
    <citation type="submission" date="2024-03" db="EMBL/GenBank/DDBJ databases">
        <title>WGS assembly of Saponaria officinalis var. Norfolk2.</title>
        <authorList>
            <person name="Jenkins J."/>
            <person name="Shu S."/>
            <person name="Grimwood J."/>
            <person name="Barry K."/>
            <person name="Goodstein D."/>
            <person name="Schmutz J."/>
            <person name="Leebens-Mack J."/>
            <person name="Osbourn A."/>
        </authorList>
    </citation>
    <scope>NUCLEOTIDE SEQUENCE [LARGE SCALE GENOMIC DNA]</scope>
    <source>
        <strain evidence="14">JIC</strain>
    </source>
</reference>
<feature type="transmembrane region" description="Helical" evidence="10">
    <location>
        <begin position="111"/>
        <end position="134"/>
    </location>
</feature>
<feature type="transmembrane region" description="Helical" evidence="10">
    <location>
        <begin position="79"/>
        <end position="99"/>
    </location>
</feature>
<dbReference type="Gene3D" id="3.40.50.12370">
    <property type="match status" value="1"/>
</dbReference>
<dbReference type="Pfam" id="PF00999">
    <property type="entry name" value="Na_H_Exchanger"/>
    <property type="match status" value="1"/>
</dbReference>
<evidence type="ECO:0000256" key="10">
    <source>
        <dbReference type="SAM" id="Phobius"/>
    </source>
</evidence>
<keyword evidence="8 10" id="KW-0472">Membrane</keyword>
<evidence type="ECO:0000256" key="4">
    <source>
        <dbReference type="ARBA" id="ARBA00022692"/>
    </source>
</evidence>
<keyword evidence="6 10" id="KW-1133">Transmembrane helix</keyword>
<feature type="domain" description="Cation/H(+) antiporter central" evidence="12">
    <location>
        <begin position="468"/>
        <end position="599"/>
    </location>
</feature>
<evidence type="ECO:0000256" key="6">
    <source>
        <dbReference type="ARBA" id="ARBA00022989"/>
    </source>
</evidence>
<feature type="transmembrane region" description="Helical" evidence="10">
    <location>
        <begin position="298"/>
        <end position="318"/>
    </location>
</feature>
<feature type="transmembrane region" description="Helical" evidence="10">
    <location>
        <begin position="324"/>
        <end position="348"/>
    </location>
</feature>
<evidence type="ECO:0000256" key="2">
    <source>
        <dbReference type="ARBA" id="ARBA00022448"/>
    </source>
</evidence>
<organism evidence="14 15">
    <name type="scientific">Saponaria officinalis</name>
    <name type="common">Common soapwort</name>
    <name type="synonym">Lychnis saponaria</name>
    <dbReference type="NCBI Taxonomy" id="3572"/>
    <lineage>
        <taxon>Eukaryota</taxon>
        <taxon>Viridiplantae</taxon>
        <taxon>Streptophyta</taxon>
        <taxon>Embryophyta</taxon>
        <taxon>Tracheophyta</taxon>
        <taxon>Spermatophyta</taxon>
        <taxon>Magnoliopsida</taxon>
        <taxon>eudicotyledons</taxon>
        <taxon>Gunneridae</taxon>
        <taxon>Pentapetalae</taxon>
        <taxon>Caryophyllales</taxon>
        <taxon>Caryophyllaceae</taxon>
        <taxon>Caryophylleae</taxon>
        <taxon>Saponaria</taxon>
    </lineage>
</organism>
<comment type="caution">
    <text evidence="14">The sequence shown here is derived from an EMBL/GenBank/DDBJ whole genome shotgun (WGS) entry which is preliminary data.</text>
</comment>
<dbReference type="Pfam" id="PF23259">
    <property type="entry name" value="CHX17_C"/>
    <property type="match status" value="1"/>
</dbReference>
<evidence type="ECO:0000256" key="5">
    <source>
        <dbReference type="ARBA" id="ARBA00022958"/>
    </source>
</evidence>
<protein>
    <recommendedName>
        <fullName evidence="16">Cation/H+ exchanger domain-containing protein</fullName>
    </recommendedName>
</protein>
<dbReference type="GO" id="GO:1902600">
    <property type="term" value="P:proton transmembrane transport"/>
    <property type="evidence" value="ECO:0007669"/>
    <property type="project" value="InterPro"/>
</dbReference>
<evidence type="ECO:0000256" key="3">
    <source>
        <dbReference type="ARBA" id="ARBA00022538"/>
    </source>
</evidence>
<dbReference type="Gene3D" id="1.20.1530.20">
    <property type="match status" value="1"/>
</dbReference>
<dbReference type="Proteomes" id="UP001443914">
    <property type="component" value="Unassembled WGS sequence"/>
</dbReference>
<feature type="domain" description="Cation/H+ exchanger transmembrane" evidence="11">
    <location>
        <begin position="32"/>
        <end position="414"/>
    </location>
</feature>
<dbReference type="PANTHER" id="PTHR32468:SF18">
    <property type="entry name" value="CATION_H(+) ANTIPORTER 1"/>
    <property type="match status" value="1"/>
</dbReference>